<evidence type="ECO:0000256" key="18">
    <source>
        <dbReference type="RuleBase" id="RU362081"/>
    </source>
</evidence>
<dbReference type="InterPro" id="IPR023298">
    <property type="entry name" value="ATPase_P-typ_TM_dom_sf"/>
</dbReference>
<evidence type="ECO:0000256" key="6">
    <source>
        <dbReference type="ARBA" id="ARBA00022692"/>
    </source>
</evidence>
<comment type="similarity">
    <text evidence="2 18">Belongs to the cation transport ATPase (P-type) (TC 3.A.3) family. Type IB subfamily.</text>
</comment>
<dbReference type="GO" id="GO:0005886">
    <property type="term" value="C:plasma membrane"/>
    <property type="evidence" value="ECO:0007669"/>
    <property type="project" value="UniProtKB-SubCell"/>
</dbReference>
<keyword evidence="4" id="KW-0813">Transport</keyword>
<dbReference type="PRINTS" id="PR00943">
    <property type="entry name" value="CUATPASE"/>
</dbReference>
<dbReference type="InterPro" id="IPR017969">
    <property type="entry name" value="Heavy-metal-associated_CS"/>
</dbReference>
<evidence type="ECO:0000256" key="4">
    <source>
        <dbReference type="ARBA" id="ARBA00022448"/>
    </source>
</evidence>
<dbReference type="Gene3D" id="3.40.50.1000">
    <property type="entry name" value="HAD superfamily/HAD-like"/>
    <property type="match status" value="1"/>
</dbReference>
<evidence type="ECO:0000256" key="3">
    <source>
        <dbReference type="ARBA" id="ARBA00012517"/>
    </source>
</evidence>
<dbReference type="PROSITE" id="PS01047">
    <property type="entry name" value="HMA_1"/>
    <property type="match status" value="2"/>
</dbReference>
<evidence type="ECO:0000313" key="21">
    <source>
        <dbReference type="Proteomes" id="UP000282957"/>
    </source>
</evidence>
<keyword evidence="14 18" id="KW-1133">Transmembrane helix</keyword>
<keyword evidence="21" id="KW-1185">Reference proteome</keyword>
<dbReference type="NCBIfam" id="TIGR01494">
    <property type="entry name" value="ATPase_P-type"/>
    <property type="match status" value="1"/>
</dbReference>
<dbReference type="EMBL" id="SACL01000004">
    <property type="protein sequence ID" value="RVT96329.1"/>
    <property type="molecule type" value="Genomic_DNA"/>
</dbReference>
<dbReference type="FunFam" id="3.30.70.100:FF:000001">
    <property type="entry name" value="ATPase copper transporting beta"/>
    <property type="match status" value="1"/>
</dbReference>
<dbReference type="FunFam" id="2.70.150.10:FF:000020">
    <property type="entry name" value="Copper-exporting P-type ATPase A"/>
    <property type="match status" value="1"/>
</dbReference>
<dbReference type="CDD" id="cd02094">
    <property type="entry name" value="P-type_ATPase_Cu-like"/>
    <property type="match status" value="1"/>
</dbReference>
<dbReference type="InterPro" id="IPR027256">
    <property type="entry name" value="P-typ_ATPase_IB"/>
</dbReference>
<feature type="transmembrane region" description="Helical" evidence="18">
    <location>
        <begin position="264"/>
        <end position="283"/>
    </location>
</feature>
<evidence type="ECO:0000256" key="14">
    <source>
        <dbReference type="ARBA" id="ARBA00022989"/>
    </source>
</evidence>
<dbReference type="InterPro" id="IPR044492">
    <property type="entry name" value="P_typ_ATPase_HD_dom"/>
</dbReference>
<dbReference type="GO" id="GO:0140581">
    <property type="term" value="F:P-type monovalent copper transporter activity"/>
    <property type="evidence" value="ECO:0007669"/>
    <property type="project" value="UniProtKB-EC"/>
</dbReference>
<dbReference type="FunFam" id="3.30.70.100:FF:000005">
    <property type="entry name" value="Copper-exporting P-type ATPase A"/>
    <property type="match status" value="1"/>
</dbReference>
<dbReference type="Gene3D" id="2.70.150.10">
    <property type="entry name" value="Calcium-transporting ATPase, cytoplasmic transduction domain A"/>
    <property type="match status" value="1"/>
</dbReference>
<dbReference type="Proteomes" id="UP000282957">
    <property type="component" value="Unassembled WGS sequence"/>
</dbReference>
<feature type="transmembrane region" description="Helical" evidence="18">
    <location>
        <begin position="198"/>
        <end position="216"/>
    </location>
</feature>
<evidence type="ECO:0000256" key="17">
    <source>
        <dbReference type="ARBA" id="ARBA00023136"/>
    </source>
</evidence>
<dbReference type="InterPro" id="IPR008250">
    <property type="entry name" value="ATPase_P-typ_transduc_dom_A_sf"/>
</dbReference>
<protein>
    <recommendedName>
        <fullName evidence="3">P-type Cu(+) transporter</fullName>
        <ecNumber evidence="3">7.2.2.8</ecNumber>
    </recommendedName>
</protein>
<dbReference type="OrthoDB" id="9760802at2"/>
<dbReference type="Pfam" id="PF00702">
    <property type="entry name" value="Hydrolase"/>
    <property type="match status" value="1"/>
</dbReference>
<sequence length="800" mass="82739">MSQTTLSLPVEGMTCASCVGRVERAIAAVPGVHDASVNLASNRASFSVDSPEAARAAAAAIERAGYEPVAESRDYSITGMTCASCVARVERAILAVPGVTAASVNLATERASVRGLGVAPAAIIAAVERAGYEAAPAEGASAARLAEETARREAEEAGLRRDTLLAVLLSAPLFVVEMGGHLFPALHHALDHAIGMQTLWVVEFLLASAVLFFPGLRFQRHGWPALLRAAPDMNTLVAVGAGAAWAYSSVTTFLPFLLPEDARHVYFEAAAVIVALILLGRLLEARSKGQASEAIRRLMRLQSRTARVERDGTTSEIAIEALAAGDVVVLRPGERVPTDGEVIDGSALLDESMLTGEPVPVRKQAGDRVTGGTLATDGGLRFRATAVGGETVLAQILAMVEGAQAAKLPIQAVVDRITLWFVPAVMAIATLTALIWLFVGGDISQALVNGVAVLIIACPCAMGLATPTSIMVGTGRAAELGVIFRRGDALQRLGETAILAVDKTGTLTEGHPKLTDMLGDDTLLPLIAAAESRSEHPLAAAIVGAARERGLTLPEVEQFEPLPGRGLVARVAGREVAIGSARMMAERGVDFSALEGEAARLAGLGRTPFLVALDGQAASVIAVADPIRESTPAAVAALKEQGLRVVMVSGDNRRTAEAIAAQLGIAEVRAEVLPADKLAIVEELRGQAPTAFLGDGINDAPALAAADVGIAIGTGTDVALESAEVVLMGGDLSGVARAVGLSRATMRNIRQNLFWAFAYNAALIPVAAAGLLSPMLAAAAMGVSSVFVVTNALRLRRFAG</sequence>
<keyword evidence="16" id="KW-0406">Ion transport</keyword>
<dbReference type="NCBIfam" id="TIGR00003">
    <property type="entry name" value="copper ion binding protein"/>
    <property type="match status" value="2"/>
</dbReference>
<dbReference type="GO" id="GO:0016887">
    <property type="term" value="F:ATP hydrolysis activity"/>
    <property type="evidence" value="ECO:0007669"/>
    <property type="project" value="InterPro"/>
</dbReference>
<dbReference type="InterPro" id="IPR018303">
    <property type="entry name" value="ATPase_P-typ_P_site"/>
</dbReference>
<keyword evidence="11 18" id="KW-0067">ATP-binding</keyword>
<dbReference type="SUPFAM" id="SSF55008">
    <property type="entry name" value="HMA, heavy metal-associated domain"/>
    <property type="match status" value="2"/>
</dbReference>
<keyword evidence="8" id="KW-0677">Repeat</keyword>
<keyword evidence="13" id="KW-1278">Translocase</keyword>
<keyword evidence="15" id="KW-0186">Copper</keyword>
<dbReference type="GO" id="GO:0043682">
    <property type="term" value="F:P-type divalent copper transporter activity"/>
    <property type="evidence" value="ECO:0007669"/>
    <property type="project" value="TreeGrafter"/>
</dbReference>
<keyword evidence="9 18" id="KW-0547">Nucleotide-binding</keyword>
<reference evidence="20 21" key="1">
    <citation type="submission" date="2019-01" db="EMBL/GenBank/DDBJ databases">
        <authorList>
            <person name="Chen W.-M."/>
        </authorList>
    </citation>
    <scope>NUCLEOTIDE SEQUENCE [LARGE SCALE GENOMIC DNA]</scope>
    <source>
        <strain evidence="20 21">CCP-6</strain>
    </source>
</reference>
<dbReference type="PROSITE" id="PS50846">
    <property type="entry name" value="HMA_2"/>
    <property type="match status" value="2"/>
</dbReference>
<evidence type="ECO:0000256" key="1">
    <source>
        <dbReference type="ARBA" id="ARBA00004651"/>
    </source>
</evidence>
<feature type="transmembrane region" description="Helical" evidence="18">
    <location>
        <begin position="417"/>
        <end position="439"/>
    </location>
</feature>
<dbReference type="PRINTS" id="PR00119">
    <property type="entry name" value="CATATPASE"/>
</dbReference>
<dbReference type="InterPro" id="IPR001757">
    <property type="entry name" value="P_typ_ATPase"/>
</dbReference>
<keyword evidence="12" id="KW-0460">Magnesium</keyword>
<dbReference type="GO" id="GO:0005507">
    <property type="term" value="F:copper ion binding"/>
    <property type="evidence" value="ECO:0007669"/>
    <property type="project" value="InterPro"/>
</dbReference>
<gene>
    <name evidence="20" type="ORF">EOD42_14570</name>
</gene>
<comment type="caution">
    <text evidence="20">The sequence shown here is derived from an EMBL/GenBank/DDBJ whole genome shotgun (WGS) entry which is preliminary data.</text>
</comment>
<dbReference type="NCBIfam" id="TIGR01511">
    <property type="entry name" value="ATPase-IB1_Cu"/>
    <property type="match status" value="1"/>
</dbReference>
<dbReference type="InterPro" id="IPR036412">
    <property type="entry name" value="HAD-like_sf"/>
</dbReference>
<evidence type="ECO:0000256" key="7">
    <source>
        <dbReference type="ARBA" id="ARBA00022723"/>
    </source>
</evidence>
<dbReference type="Pfam" id="PF00403">
    <property type="entry name" value="HMA"/>
    <property type="match status" value="2"/>
</dbReference>
<dbReference type="SFLD" id="SFLDF00027">
    <property type="entry name" value="p-type_atpase"/>
    <property type="match status" value="1"/>
</dbReference>
<evidence type="ECO:0000256" key="10">
    <source>
        <dbReference type="ARBA" id="ARBA00022796"/>
    </source>
</evidence>
<name>A0A437MFC2_9PROT</name>
<evidence type="ECO:0000256" key="2">
    <source>
        <dbReference type="ARBA" id="ARBA00006024"/>
    </source>
</evidence>
<dbReference type="PROSITE" id="PS00154">
    <property type="entry name" value="ATPASE_E1_E2"/>
    <property type="match status" value="1"/>
</dbReference>
<dbReference type="Gene3D" id="3.40.1110.10">
    <property type="entry name" value="Calcium-transporting ATPase, cytoplasmic domain N"/>
    <property type="match status" value="1"/>
</dbReference>
<feature type="domain" description="HMA" evidence="19">
    <location>
        <begin position="4"/>
        <end position="69"/>
    </location>
</feature>
<dbReference type="InterPro" id="IPR023214">
    <property type="entry name" value="HAD_sf"/>
</dbReference>
<feature type="transmembrane region" description="Helical" evidence="18">
    <location>
        <begin position="753"/>
        <end position="772"/>
    </location>
</feature>
<dbReference type="SUPFAM" id="SSF81653">
    <property type="entry name" value="Calcium ATPase, transduction domain A"/>
    <property type="match status" value="1"/>
</dbReference>
<evidence type="ECO:0000256" key="9">
    <source>
        <dbReference type="ARBA" id="ARBA00022741"/>
    </source>
</evidence>
<dbReference type="Gene3D" id="3.30.70.100">
    <property type="match status" value="2"/>
</dbReference>
<evidence type="ECO:0000313" key="20">
    <source>
        <dbReference type="EMBL" id="RVT96329.1"/>
    </source>
</evidence>
<evidence type="ECO:0000259" key="19">
    <source>
        <dbReference type="PROSITE" id="PS50846"/>
    </source>
</evidence>
<feature type="transmembrane region" description="Helical" evidence="18">
    <location>
        <begin position="445"/>
        <end position="466"/>
    </location>
</feature>
<evidence type="ECO:0000256" key="8">
    <source>
        <dbReference type="ARBA" id="ARBA00022737"/>
    </source>
</evidence>
<dbReference type="PANTHER" id="PTHR43520:SF8">
    <property type="entry name" value="P-TYPE CU(+) TRANSPORTER"/>
    <property type="match status" value="1"/>
</dbReference>
<evidence type="ECO:0000256" key="12">
    <source>
        <dbReference type="ARBA" id="ARBA00022842"/>
    </source>
</evidence>
<evidence type="ECO:0000256" key="13">
    <source>
        <dbReference type="ARBA" id="ARBA00022967"/>
    </source>
</evidence>
<feature type="transmembrane region" description="Helical" evidence="18">
    <location>
        <begin position="164"/>
        <end position="186"/>
    </location>
</feature>
<feature type="transmembrane region" description="Helical" evidence="18">
    <location>
        <begin position="236"/>
        <end position="258"/>
    </location>
</feature>
<proteinExistence type="inferred from homology"/>
<dbReference type="SUPFAM" id="SSF56784">
    <property type="entry name" value="HAD-like"/>
    <property type="match status" value="1"/>
</dbReference>
<dbReference type="PANTHER" id="PTHR43520">
    <property type="entry name" value="ATP7, ISOFORM B"/>
    <property type="match status" value="1"/>
</dbReference>
<dbReference type="NCBIfam" id="TIGR01525">
    <property type="entry name" value="ATPase-IB_hvy"/>
    <property type="match status" value="1"/>
</dbReference>
<dbReference type="AlphaFoldDB" id="A0A437MFC2"/>
<dbReference type="GO" id="GO:0060003">
    <property type="term" value="P:copper ion export"/>
    <property type="evidence" value="ECO:0007669"/>
    <property type="project" value="UniProtKB-ARBA"/>
</dbReference>
<keyword evidence="5 18" id="KW-1003">Cell membrane</keyword>
<dbReference type="InterPro" id="IPR006122">
    <property type="entry name" value="HMA_Cu_ion-bd"/>
</dbReference>
<dbReference type="InterPro" id="IPR006121">
    <property type="entry name" value="HMA_dom"/>
</dbReference>
<dbReference type="GO" id="GO:0055070">
    <property type="term" value="P:copper ion homeostasis"/>
    <property type="evidence" value="ECO:0007669"/>
    <property type="project" value="TreeGrafter"/>
</dbReference>
<dbReference type="RefSeq" id="WP_127788261.1">
    <property type="nucleotide sequence ID" value="NZ_SACL01000004.1"/>
</dbReference>
<dbReference type="EC" id="7.2.2.8" evidence="3"/>
<dbReference type="SFLD" id="SFLDS00003">
    <property type="entry name" value="Haloacid_Dehalogenase"/>
    <property type="match status" value="1"/>
</dbReference>
<feature type="domain" description="HMA" evidence="19">
    <location>
        <begin position="71"/>
        <end position="135"/>
    </location>
</feature>
<dbReference type="Pfam" id="PF00122">
    <property type="entry name" value="E1-E2_ATPase"/>
    <property type="match status" value="1"/>
</dbReference>
<dbReference type="SFLD" id="SFLDG00002">
    <property type="entry name" value="C1.7:_P-type_atpase_like"/>
    <property type="match status" value="1"/>
</dbReference>
<dbReference type="InterPro" id="IPR023299">
    <property type="entry name" value="ATPase_P-typ_cyto_dom_N"/>
</dbReference>
<dbReference type="SUPFAM" id="SSF81665">
    <property type="entry name" value="Calcium ATPase, transmembrane domain M"/>
    <property type="match status" value="1"/>
</dbReference>
<feature type="transmembrane region" description="Helical" evidence="18">
    <location>
        <begin position="778"/>
        <end position="795"/>
    </location>
</feature>
<keyword evidence="7 18" id="KW-0479">Metal-binding</keyword>
<evidence type="ECO:0000256" key="11">
    <source>
        <dbReference type="ARBA" id="ARBA00022840"/>
    </source>
</evidence>
<accession>A0A437MFC2</accession>
<evidence type="ECO:0000256" key="5">
    <source>
        <dbReference type="ARBA" id="ARBA00022475"/>
    </source>
</evidence>
<evidence type="ECO:0000256" key="16">
    <source>
        <dbReference type="ARBA" id="ARBA00023065"/>
    </source>
</evidence>
<organism evidence="20 21">
    <name type="scientific">Rhodovarius crocodyli</name>
    <dbReference type="NCBI Taxonomy" id="1979269"/>
    <lineage>
        <taxon>Bacteria</taxon>
        <taxon>Pseudomonadati</taxon>
        <taxon>Pseudomonadota</taxon>
        <taxon>Alphaproteobacteria</taxon>
        <taxon>Acetobacterales</taxon>
        <taxon>Roseomonadaceae</taxon>
        <taxon>Rhodovarius</taxon>
    </lineage>
</organism>
<dbReference type="InterPro" id="IPR036163">
    <property type="entry name" value="HMA_dom_sf"/>
</dbReference>
<keyword evidence="10" id="KW-0187">Copper transport</keyword>
<dbReference type="GO" id="GO:0005524">
    <property type="term" value="F:ATP binding"/>
    <property type="evidence" value="ECO:0007669"/>
    <property type="project" value="UniProtKB-UniRule"/>
</dbReference>
<dbReference type="InterPro" id="IPR059000">
    <property type="entry name" value="ATPase_P-type_domA"/>
</dbReference>
<evidence type="ECO:0000256" key="15">
    <source>
        <dbReference type="ARBA" id="ARBA00023008"/>
    </source>
</evidence>
<keyword evidence="6 18" id="KW-0812">Transmembrane</keyword>
<keyword evidence="17 18" id="KW-0472">Membrane</keyword>
<dbReference type="CDD" id="cd00371">
    <property type="entry name" value="HMA"/>
    <property type="match status" value="2"/>
</dbReference>
<comment type="subcellular location">
    <subcellularLocation>
        <location evidence="1">Cell membrane</location>
        <topology evidence="1">Multi-pass membrane protein</topology>
    </subcellularLocation>
</comment>